<evidence type="ECO:0000313" key="4">
    <source>
        <dbReference type="Proteomes" id="UP000030750"/>
    </source>
</evidence>
<gene>
    <name evidence="3" type="ORF">EBH_0087070</name>
</gene>
<dbReference type="OrthoDB" id="20669at2759"/>
<dbReference type="InterPro" id="IPR001680">
    <property type="entry name" value="WD40_rpt"/>
</dbReference>
<feature type="compositionally biased region" description="Low complexity" evidence="2">
    <location>
        <begin position="1081"/>
        <end position="1090"/>
    </location>
</feature>
<feature type="compositionally biased region" description="Polar residues" evidence="2">
    <location>
        <begin position="2729"/>
        <end position="2748"/>
    </location>
</feature>
<feature type="compositionally biased region" description="Basic and acidic residues" evidence="2">
    <location>
        <begin position="399"/>
        <end position="409"/>
    </location>
</feature>
<dbReference type="Gene3D" id="2.130.10.10">
    <property type="entry name" value="YVTN repeat-like/Quinoprotein amine dehydrogenase"/>
    <property type="match status" value="1"/>
</dbReference>
<evidence type="ECO:0000256" key="2">
    <source>
        <dbReference type="SAM" id="MobiDB-lite"/>
    </source>
</evidence>
<feature type="region of interest" description="Disordered" evidence="2">
    <location>
        <begin position="2169"/>
        <end position="2191"/>
    </location>
</feature>
<reference evidence="3" key="2">
    <citation type="submission" date="2013-10" db="EMBL/GenBank/DDBJ databases">
        <authorList>
            <person name="Aslett M."/>
        </authorList>
    </citation>
    <scope>NUCLEOTIDE SEQUENCE [LARGE SCALE GENOMIC DNA]</scope>
    <source>
        <strain evidence="3">Houghton</strain>
    </source>
</reference>
<dbReference type="InterPro" id="IPR036322">
    <property type="entry name" value="WD40_repeat_dom_sf"/>
</dbReference>
<proteinExistence type="predicted"/>
<feature type="region of interest" description="Disordered" evidence="2">
    <location>
        <begin position="2719"/>
        <end position="2750"/>
    </location>
</feature>
<feature type="compositionally biased region" description="Polar residues" evidence="2">
    <location>
        <begin position="832"/>
        <end position="843"/>
    </location>
</feature>
<feature type="compositionally biased region" description="Basic and acidic residues" evidence="2">
    <location>
        <begin position="1462"/>
        <end position="1477"/>
    </location>
</feature>
<dbReference type="VEuPathDB" id="ToxoDB:EBH_0087070"/>
<dbReference type="PROSITE" id="PS50082">
    <property type="entry name" value="WD_REPEATS_2"/>
    <property type="match status" value="1"/>
</dbReference>
<evidence type="ECO:0000256" key="1">
    <source>
        <dbReference type="PROSITE-ProRule" id="PRU00221"/>
    </source>
</evidence>
<feature type="region of interest" description="Disordered" evidence="2">
    <location>
        <begin position="2457"/>
        <end position="2523"/>
    </location>
</feature>
<feature type="region of interest" description="Disordered" evidence="2">
    <location>
        <begin position="752"/>
        <end position="815"/>
    </location>
</feature>
<feature type="compositionally biased region" description="Basic and acidic residues" evidence="2">
    <location>
        <begin position="1263"/>
        <end position="1274"/>
    </location>
</feature>
<feature type="compositionally biased region" description="Basic and acidic residues" evidence="2">
    <location>
        <begin position="1111"/>
        <end position="1122"/>
    </location>
</feature>
<dbReference type="SMART" id="SM00320">
    <property type="entry name" value="WD40"/>
    <property type="match status" value="3"/>
</dbReference>
<evidence type="ECO:0000313" key="3">
    <source>
        <dbReference type="EMBL" id="CDJ51087.1"/>
    </source>
</evidence>
<keyword evidence="4" id="KW-1185">Reference proteome</keyword>
<feature type="compositionally biased region" description="Low complexity" evidence="2">
    <location>
        <begin position="1058"/>
        <end position="1071"/>
    </location>
</feature>
<dbReference type="GO" id="GO:0071493">
    <property type="term" value="P:cellular response to UV-B"/>
    <property type="evidence" value="ECO:0007669"/>
    <property type="project" value="InterPro"/>
</dbReference>
<dbReference type="SUPFAM" id="SSF81383">
    <property type="entry name" value="F-box domain"/>
    <property type="match status" value="1"/>
</dbReference>
<feature type="region of interest" description="Disordered" evidence="2">
    <location>
        <begin position="2623"/>
        <end position="2645"/>
    </location>
</feature>
<feature type="compositionally biased region" description="Basic and acidic residues" evidence="2">
    <location>
        <begin position="1312"/>
        <end position="1323"/>
    </location>
</feature>
<dbReference type="InterPro" id="IPR046377">
    <property type="entry name" value="DHU1"/>
</dbReference>
<feature type="compositionally biased region" description="Low complexity" evidence="2">
    <location>
        <begin position="2513"/>
        <end position="2523"/>
    </location>
</feature>
<feature type="region of interest" description="Disordered" evidence="2">
    <location>
        <begin position="399"/>
        <end position="418"/>
    </location>
</feature>
<feature type="compositionally biased region" description="Polar residues" evidence="2">
    <location>
        <begin position="1022"/>
        <end position="1045"/>
    </location>
</feature>
<dbReference type="InterPro" id="IPR036047">
    <property type="entry name" value="F-box-like_dom_sf"/>
</dbReference>
<sequence length="3448" mass="374969">MEDVRKMSEKKQLQDVLYRLACNILSAEELHVLRHVLRAERIGPLMANEFNMLNQLLGYTGADPLSPSERQLFISLLRKRASGAVINSDEEVTLRTLLLQALASSLSSEQHRNASYSLQKKETPRISPIYLDDLYRTLNGPDHQQGRNTVQAALEEQLASCCGWPQQMAIHRLLFLEPPWPLSPEERQFLEALYVQPAVWWSPAQENRFFTSLAEGRGEGAVDPPDEALQLLLQLLAASLTPLQRQHLAALLGEPNVQLTAQQPPTLLSRKHEVAPMPGQVRTMALLQRVLEGERLTPVENGFLQDGILRELWQLLPPEDAQALYSVVLSSDPISVPRSSVPVLQELQRARELWEAGGDLATCVEQAGGSGCRQMFMYCLAMSLNTQQLKGLAQLLREHSEEQKPDKEQQVSQGSSARTQWVSCHSNSPFHGDGDPVGYRVAEEPKEGCTGENDDYSAIQEAGARPAELQTDSVKVLTQGQVDILKLLLELHNLGCNASQQEDLLADLLSRFKFSGPISDQQLQLVHQLVLLQFSTSFSEAQVELIGRIISAVQCAPHQTGARNSAQIDCAPALATGDETMPRACQYHSELITPSQRRLLQWFISRRFSHDPASVQRPLCSQHMTPFIMNGDTPVEPYVTVPYQPLLQLASSLSEAQVEMLLLFLDGVLGEPAGTDSEGAGKNANVTALESEASKNGLSGAKQIVTPTSPRLQTQHFITVCPSIPTGAVTHEEKPAYCTTLQRRKRDPVEALPNFSSGFRDENFSGASPCESAEIGNSQEGGLHCPRDSALALSPLDASDSGQSEVGKDGQPSARTDLDVAVDCDAPPQSEHVGNQEQPSRELQMNEKIAAGVPVSYLYHEQLPSPRTCSSEELARKKKMLQQLILDATDQRIFLEDLKIWRQQYNLRAKLREVLNPYILKIQTLQQGYLKRCPCLYHQQQDQREEEERQANLRLLDSLGSSIWGTGDQNPRQLGSSSFQGPSGLSSEEFQGIGSEDFGTLSHGDSASSGVLPLAMAFRQTTNTQVGRTSSNDRYSSPRQQSAASLSECYSLEREVSKSSAGSGGRHSSASPVAKAPSHCSSLGSALLLGSGEGQTPVSSPTRLRSPVGSRAERHQRGVGRDESVWRGDLDVSVEDRKKIMQRQALEKAERVKEDARVAFLVVFMKRMQPGSPAFGSELIDRINLSHLNSKTLPKGRRWKTQGLLRMIEGIVSLVFTSILQPLLALASQTRAEDIDLAIHAELEGVRRAVLGLPGGGSTSPEKGQRGDGQAEGKRRSKDVSTGSAAAAAEEEDTKITSTDAAPPPGRVTQETPREDAKKSRPKAELATDCCFPLLRKCKFEDSLRRHSGRNDAKAIAFRDWKKSEPGGGEAKPEQVLSVAATGQRFEMGCRCADGGPAADAGNYAVAEGNAEFEAEFPHCGRVDTCGAPRAAERRWSTAREGNFRWQPTRQFGEGPQIPNLPRERLSPDEDSFEHANAHGSRSAAASGVLAVRSDDESRAVTSSAPPLSSLDGFTMGRSSQGLSNPGVPSGGCQTARQLPDLEERRTPLQSQQTGGVDSGILGFFGRPIWYSDSAADRSTSVEPEGSHRYTGSCDVGVSKIPFPTALFVHVAMFLGAEDVVALASVCKSLRWIAFHRDTWKSLCFSSGVVSYSRLSTMPHQPGTRIAGNFFSDAKPPHLAQPDHEPHLCKGPQQRGNISDGCLGLESNICSSLFLQDWPPCTGLLRKSGHSDSSSRPSDFGCRCGVGSSDGAFPCEGAAVCRRGFSKSGIYPPTAAATAWEAGTHCRGLQFLAECTRKSVAAASLENVAHDGVGGTPNCFVPGGAKVLLAFIFCECAVHELVDWRFLFLLNRASPGPRIHVHVRELELQFPMYPVIPDMTNTRRCSTAGGSPTCDGQECGGGEQEKQRQSKCNARNRWLGSQEFVSTFVRRALNICQPMRLRQLRPGNRPGLCVAELLREQHYLLEWQVPLRCLQEPSLHSSCFVAGGESNSTAVWPLPPYGSQELDSLAQLGSNWRRQERTTVHNVIDENSPRRSRQAPEVDAVHDDRLIFDVLDRGGVFASLLSPLSVGTTAAAIFVGAVLVAVATSSATAAITTAAAATATLAARRSRLFRVDLHVLERDEHEEDQEEEAECDIPQSRLVSSFPGYRGLATGPLAAGGYSSLAQIESEATPSGPGPPTSCGPASTGAGGHVGGQGGACVSGSLGSRLPLLGRLVQERIARLVRSSTLASAALTKTSRALACTILTSVSRDTMTTASAVLAAAGTVLTSLLRPPGSRRCRLTSNAQSRENPTYMRTAQKQRLPQGGFQLTASSGLSPDVEVEETCAGKPLDSPVPTKTMRLFRRLPTQNRGNPEQLQGKEGIRELRRRGGSGDSAFFRSRPAAPLRLRRSKSFLSVCIGHFEALHRRSCCSMPARFPRSSDPCDIYGESTGSGSVAHRMRALSTGATILQHPERHVRRSLWRSTSSMSESNSRETEREDTSSSDQEHSRGREMNGPDAAWTPTRELPEQNSGLSSSGWSLESPPLQPGHGLLLFVRTSLPPSTVLYRSRGSMKGYSLGTSEWDAATATPFSSLPEDVPLLLPTDATVTDLVRLLFLTLAERKYVLPLISATPLGESLSSNGHLDGITDRPHCRRRRDKSSQTVHSSRVYMLRFWLASTHPNREHLVEQPSPSAKLAADLRLTSCERLNLAVMPFSLARRAAPAGSGCLTLTCAPRGPPTQKPGHVRGNSTGAQSGTTLPSCSSQEYPSEDKMLSNEASPWLLSPLSTWTQDKTLSVETGTPAEGEPTLVLCREAALEPLCRTAGSSDGCSQGQSCLQAASLLEGILPHSCTINSDHHASNVLRNAASVYLLLDTSDHTEATNRTTAPQVTQQGQHAKTLCSSADFTTSADTSAQRPVGIMVEEEDARPCKPWILQSSVNARQFEYHPGKSNVLLTGNNDGRVRVLDWKRDVVLGTELVDSHPILALSWLKHNPELFVCAAGVSGIPYVVRWREQDDIFVNEVKGDRGRILRASVVQAQPSVPLSTQSRGPAQQQQQMEVGDHELNHDDQYSGDRDEYPDGSTMAAALTWFRRCGRGERLSREGTASLRIVHQYCACEDLSSVSVNSTDDYLLVSGRSADLTIHDVATGARLGTLSGLHSDSINIVRFAHSSPHLFVTASFDQTCRLWDLRQRISGHQPLLTVDTGSLSVMCCFDDSDEWLLCSGVDAALRQVCLRSATVFPESFAIPPVNAETNFRRAVYLQGGREFITAGTEEGFFRVFSRLGRDLGLVSLEGLLRPFIRVRSSQGLATLADLQAELLNLRIYLRSHMALGFSAMSDAALATAAGVSRSSVAAVLRTALRHLSGGSTGLLDMEVLDRMWQAVNGPGSPWFFIWQQGMRSEPSLFQDAGTGTPENNVVEEYVQSLRAHPQERRLVGALLATKDQVETVNGEASYVAMSWLPATMLG</sequence>
<name>U6LL63_9EIME</name>
<feature type="region of interest" description="Disordered" evidence="2">
    <location>
        <begin position="1252"/>
        <end position="1323"/>
    </location>
</feature>
<dbReference type="InterPro" id="IPR015943">
    <property type="entry name" value="WD40/YVTN_repeat-like_dom_sf"/>
</dbReference>
<feature type="region of interest" description="Disordered" evidence="2">
    <location>
        <begin position="966"/>
        <end position="1004"/>
    </location>
</feature>
<feature type="region of interest" description="Disordered" evidence="2">
    <location>
        <begin position="1447"/>
        <end position="1535"/>
    </location>
</feature>
<organism evidence="3 4">
    <name type="scientific">Eimeria brunetti</name>
    <dbReference type="NCBI Taxonomy" id="51314"/>
    <lineage>
        <taxon>Eukaryota</taxon>
        <taxon>Sar</taxon>
        <taxon>Alveolata</taxon>
        <taxon>Apicomplexa</taxon>
        <taxon>Conoidasida</taxon>
        <taxon>Coccidia</taxon>
        <taxon>Eucoccidiorida</taxon>
        <taxon>Eimeriorina</taxon>
        <taxon>Eimeriidae</taxon>
        <taxon>Eimeria</taxon>
    </lineage>
</organism>
<feature type="compositionally biased region" description="Basic and acidic residues" evidence="2">
    <location>
        <begin position="2473"/>
        <end position="2496"/>
    </location>
</feature>
<keyword evidence="1" id="KW-0853">WD repeat</keyword>
<protein>
    <submittedName>
        <fullName evidence="3">WD domain, G-beta repeat-containing protein, putative</fullName>
    </submittedName>
</protein>
<dbReference type="SUPFAM" id="SSF50978">
    <property type="entry name" value="WD40 repeat-like"/>
    <property type="match status" value="1"/>
</dbReference>
<feature type="repeat" description="WD" evidence="1">
    <location>
        <begin position="3137"/>
        <end position="3172"/>
    </location>
</feature>
<reference evidence="3" key="1">
    <citation type="submission" date="2013-10" db="EMBL/GenBank/DDBJ databases">
        <title>Genomic analysis of the causative agents of coccidiosis in chickens.</title>
        <authorList>
            <person name="Reid A.J."/>
            <person name="Blake D."/>
            <person name="Billington K."/>
            <person name="Browne H."/>
            <person name="Dunn M."/>
            <person name="Hung S."/>
            <person name="Kawahara F."/>
            <person name="Miranda-Saavedra D."/>
            <person name="Mourier T."/>
            <person name="Nagra H."/>
            <person name="Otto T.D."/>
            <person name="Rawlings N."/>
            <person name="Sanchez A."/>
            <person name="Sanders M."/>
            <person name="Subramaniam C."/>
            <person name="Tay Y."/>
            <person name="Dear P."/>
            <person name="Doerig C."/>
            <person name="Gruber A."/>
            <person name="Parkinson J."/>
            <person name="Shirley M."/>
            <person name="Wan K.L."/>
            <person name="Berriman M."/>
            <person name="Tomley F."/>
            <person name="Pain A."/>
        </authorList>
    </citation>
    <scope>NUCLEOTIDE SEQUENCE [LARGE SCALE GENOMIC DNA]</scope>
    <source>
        <strain evidence="3">Houghton</strain>
    </source>
</reference>
<dbReference type="PANTHER" id="PTHR47201">
    <property type="entry name" value="BNAC09G30780D PROTEIN"/>
    <property type="match status" value="1"/>
</dbReference>
<dbReference type="GO" id="GO:0080008">
    <property type="term" value="C:Cul4-RING E3 ubiquitin ligase complex"/>
    <property type="evidence" value="ECO:0007669"/>
    <property type="project" value="InterPro"/>
</dbReference>
<dbReference type="Proteomes" id="UP000030750">
    <property type="component" value="Unassembled WGS sequence"/>
</dbReference>
<dbReference type="PANTHER" id="PTHR47201:SF1">
    <property type="entry name" value="PROTEIN DWD HYPERSENSITIVE TO UV-B 1"/>
    <property type="match status" value="1"/>
</dbReference>
<feature type="region of interest" description="Disordered" evidence="2">
    <location>
        <begin position="824"/>
        <end position="843"/>
    </location>
</feature>
<feature type="compositionally biased region" description="Low complexity" evidence="2">
    <location>
        <begin position="973"/>
        <end position="987"/>
    </location>
</feature>
<feature type="region of interest" description="Disordered" evidence="2">
    <location>
        <begin position="1022"/>
        <end position="1122"/>
    </location>
</feature>
<dbReference type="EMBL" id="HG712591">
    <property type="protein sequence ID" value="CDJ51087.1"/>
    <property type="molecule type" value="Genomic_DNA"/>
</dbReference>
<accession>U6LL63</accession>